<accession>A0A511ZHU6</accession>
<dbReference type="GO" id="GO:0016791">
    <property type="term" value="F:phosphatase activity"/>
    <property type="evidence" value="ECO:0007669"/>
    <property type="project" value="TreeGrafter"/>
</dbReference>
<comment type="caution">
    <text evidence="4">The sequence shown here is derived from an EMBL/GenBank/DDBJ whole genome shotgun (WGS) entry which is preliminary data.</text>
</comment>
<dbReference type="SUPFAM" id="SSF56784">
    <property type="entry name" value="HAD-like"/>
    <property type="match status" value="1"/>
</dbReference>
<evidence type="ECO:0000313" key="5">
    <source>
        <dbReference type="Proteomes" id="UP000321558"/>
    </source>
</evidence>
<dbReference type="STRING" id="582851.GCA_900162665_00887"/>
<dbReference type="GO" id="GO:0046872">
    <property type="term" value="F:metal ion binding"/>
    <property type="evidence" value="ECO:0007669"/>
    <property type="project" value="UniProtKB-KW"/>
</dbReference>
<dbReference type="Proteomes" id="UP000321558">
    <property type="component" value="Unassembled WGS sequence"/>
</dbReference>
<dbReference type="AlphaFoldDB" id="A0A511ZHU6"/>
<dbReference type="Pfam" id="PF13419">
    <property type="entry name" value="HAD_2"/>
    <property type="match status" value="1"/>
</dbReference>
<evidence type="ECO:0000256" key="3">
    <source>
        <dbReference type="ARBA" id="ARBA00022842"/>
    </source>
</evidence>
<gene>
    <name evidence="4" type="ORF">OSO01_17570</name>
</gene>
<dbReference type="InterPro" id="IPR023214">
    <property type="entry name" value="HAD_sf"/>
</dbReference>
<dbReference type="PANTHER" id="PTHR46470">
    <property type="entry name" value="N-ACYLNEURAMINATE-9-PHOSPHATASE"/>
    <property type="match status" value="1"/>
</dbReference>
<dbReference type="InterPro" id="IPR051400">
    <property type="entry name" value="HAD-like_hydrolase"/>
</dbReference>
<dbReference type="EMBL" id="BJYM01000006">
    <property type="protein sequence ID" value="GEN87018.1"/>
    <property type="molecule type" value="Genomic_DNA"/>
</dbReference>
<dbReference type="InterPro" id="IPR036412">
    <property type="entry name" value="HAD-like_sf"/>
</dbReference>
<organism evidence="4 5">
    <name type="scientific">Oceanobacillus sojae</name>
    <dbReference type="NCBI Taxonomy" id="582851"/>
    <lineage>
        <taxon>Bacteria</taxon>
        <taxon>Bacillati</taxon>
        <taxon>Bacillota</taxon>
        <taxon>Bacilli</taxon>
        <taxon>Bacillales</taxon>
        <taxon>Bacillaceae</taxon>
        <taxon>Oceanobacillus</taxon>
    </lineage>
</organism>
<name>A0A511ZHU6_9BACI</name>
<dbReference type="Gene3D" id="3.40.50.1000">
    <property type="entry name" value="HAD superfamily/HAD-like"/>
    <property type="match status" value="1"/>
</dbReference>
<keyword evidence="5" id="KW-1185">Reference proteome</keyword>
<evidence type="ECO:0000256" key="1">
    <source>
        <dbReference type="ARBA" id="ARBA00022723"/>
    </source>
</evidence>
<dbReference type="PANTHER" id="PTHR46470:SF2">
    <property type="entry name" value="GLYCERALDEHYDE 3-PHOSPHATE PHOSPHATASE"/>
    <property type="match status" value="1"/>
</dbReference>
<sequence>MISHVIWDLGETLTTPPNSRMDVKPLTEYPEIELREHVLEVLETINNMGLKHAILSNTATSDSDVVRELLKRLHILDKFEYVYATKSELDPSIPEKPDSIVYHQVLEKLDIQPEEAVMIGNTWDTDVIGANRIGMHSIWLQNLEISVRKDFDEKVVTPPWILPVWDIAEVPKAIELIIGCSQNEDRAEP</sequence>
<evidence type="ECO:0000256" key="2">
    <source>
        <dbReference type="ARBA" id="ARBA00022801"/>
    </source>
</evidence>
<proteinExistence type="predicted"/>
<evidence type="ECO:0000313" key="4">
    <source>
        <dbReference type="EMBL" id="GEN87018.1"/>
    </source>
</evidence>
<keyword evidence="2 4" id="KW-0378">Hydrolase</keyword>
<keyword evidence="3" id="KW-0460">Magnesium</keyword>
<keyword evidence="1" id="KW-0479">Metal-binding</keyword>
<reference evidence="4 5" key="1">
    <citation type="submission" date="2019-07" db="EMBL/GenBank/DDBJ databases">
        <title>Whole genome shotgun sequence of Oceanobacillus sojae NBRC 105379.</title>
        <authorList>
            <person name="Hosoyama A."/>
            <person name="Uohara A."/>
            <person name="Ohji S."/>
            <person name="Ichikawa N."/>
        </authorList>
    </citation>
    <scope>NUCLEOTIDE SEQUENCE [LARGE SCALE GENOMIC DNA]</scope>
    <source>
        <strain evidence="4 5">NBRC 105379</strain>
    </source>
</reference>
<protein>
    <submittedName>
        <fullName evidence="4">Hydrolase</fullName>
    </submittedName>
</protein>
<dbReference type="InterPro" id="IPR041492">
    <property type="entry name" value="HAD_2"/>
</dbReference>